<evidence type="ECO:0000256" key="4">
    <source>
        <dbReference type="ARBA" id="ARBA00022989"/>
    </source>
</evidence>
<dbReference type="PANTHER" id="PTHR38459:SF1">
    <property type="entry name" value="PROPHAGE BACTOPRENOL-LINKED GLUCOSE TRANSLOCASE HOMOLOG"/>
    <property type="match status" value="1"/>
</dbReference>
<evidence type="ECO:0000256" key="3">
    <source>
        <dbReference type="ARBA" id="ARBA00022692"/>
    </source>
</evidence>
<feature type="transmembrane region" description="Helical" evidence="6">
    <location>
        <begin position="113"/>
        <end position="134"/>
    </location>
</feature>
<feature type="transmembrane region" description="Helical" evidence="6">
    <location>
        <begin position="48"/>
        <end position="66"/>
    </location>
</feature>
<reference evidence="8 9" key="1">
    <citation type="journal article" date="2015" name="Genome Announc.">
        <title>Expanding the biotechnology potential of lactobacilli through comparative genomics of 213 strains and associated genera.</title>
        <authorList>
            <person name="Sun Z."/>
            <person name="Harris H.M."/>
            <person name="McCann A."/>
            <person name="Guo C."/>
            <person name="Argimon S."/>
            <person name="Zhang W."/>
            <person name="Yang X."/>
            <person name="Jeffery I.B."/>
            <person name="Cooney J.C."/>
            <person name="Kagawa T.F."/>
            <person name="Liu W."/>
            <person name="Song Y."/>
            <person name="Salvetti E."/>
            <person name="Wrobel A."/>
            <person name="Rasinkangas P."/>
            <person name="Parkhill J."/>
            <person name="Rea M.C."/>
            <person name="O'Sullivan O."/>
            <person name="Ritari J."/>
            <person name="Douillard F.P."/>
            <person name="Paul Ross R."/>
            <person name="Yang R."/>
            <person name="Briner A.E."/>
            <person name="Felis G.E."/>
            <person name="de Vos W.M."/>
            <person name="Barrangou R."/>
            <person name="Klaenhammer T.R."/>
            <person name="Caufield P.W."/>
            <person name="Cui Y."/>
            <person name="Zhang H."/>
            <person name="O'Toole P.W."/>
        </authorList>
    </citation>
    <scope>NUCLEOTIDE SEQUENCE [LARGE SCALE GENOMIC DNA]</scope>
    <source>
        <strain evidence="8 9">DSM 14421</strain>
    </source>
</reference>
<keyword evidence="3 6" id="KW-0812">Transmembrane</keyword>
<evidence type="ECO:0000313" key="8">
    <source>
        <dbReference type="EMBL" id="KRL63742.1"/>
    </source>
</evidence>
<dbReference type="PANTHER" id="PTHR38459">
    <property type="entry name" value="PROPHAGE BACTOPRENOL-LINKED GLUCOSE TRANSLOCASE HOMOLOG"/>
    <property type="match status" value="1"/>
</dbReference>
<feature type="domain" description="GtrA/DPMS transmembrane" evidence="7">
    <location>
        <begin position="23"/>
        <end position="135"/>
    </location>
</feature>
<dbReference type="AlphaFoldDB" id="A0A0R1S5G3"/>
<evidence type="ECO:0000313" key="9">
    <source>
        <dbReference type="Proteomes" id="UP000052013"/>
    </source>
</evidence>
<dbReference type="Pfam" id="PF04138">
    <property type="entry name" value="GtrA_DPMS_TM"/>
    <property type="match status" value="1"/>
</dbReference>
<dbReference type="GO" id="GO:0000271">
    <property type="term" value="P:polysaccharide biosynthetic process"/>
    <property type="evidence" value="ECO:0007669"/>
    <property type="project" value="InterPro"/>
</dbReference>
<dbReference type="STRING" id="1423739.FC85_GL001545"/>
<evidence type="ECO:0000256" key="2">
    <source>
        <dbReference type="ARBA" id="ARBA00009399"/>
    </source>
</evidence>
<dbReference type="EMBL" id="AZEY01000101">
    <property type="protein sequence ID" value="KRL63742.1"/>
    <property type="molecule type" value="Genomic_DNA"/>
</dbReference>
<evidence type="ECO:0000259" key="7">
    <source>
        <dbReference type="Pfam" id="PF04138"/>
    </source>
</evidence>
<comment type="subcellular location">
    <subcellularLocation>
        <location evidence="1">Membrane</location>
        <topology evidence="1">Multi-pass membrane protein</topology>
    </subcellularLocation>
</comment>
<evidence type="ECO:0000256" key="6">
    <source>
        <dbReference type="SAM" id="Phobius"/>
    </source>
</evidence>
<protein>
    <submittedName>
        <fullName evidence="8">GtrA family protein</fullName>
    </submittedName>
</protein>
<dbReference type="InterPro" id="IPR007267">
    <property type="entry name" value="GtrA_DPMS_TM"/>
</dbReference>
<accession>A0A0R1S5G3</accession>
<feature type="transmembrane region" description="Helical" evidence="6">
    <location>
        <begin position="21"/>
        <end position="42"/>
    </location>
</feature>
<comment type="caution">
    <text evidence="8">The sequence shown here is derived from an EMBL/GenBank/DDBJ whole genome shotgun (WGS) entry which is preliminary data.</text>
</comment>
<dbReference type="Proteomes" id="UP000052013">
    <property type="component" value="Unassembled WGS sequence"/>
</dbReference>
<dbReference type="PATRIC" id="fig|1423739.3.peg.1618"/>
<dbReference type="RefSeq" id="WP_225427588.1">
    <property type="nucleotide sequence ID" value="NZ_AZEY01000101.1"/>
</dbReference>
<keyword evidence="4 6" id="KW-1133">Transmembrane helix</keyword>
<comment type="similarity">
    <text evidence="2">Belongs to the GtrA family.</text>
</comment>
<keyword evidence="5 6" id="KW-0472">Membrane</keyword>
<gene>
    <name evidence="8" type="ORF">FC85_GL001545</name>
</gene>
<organism evidence="8 9">
    <name type="scientific">Lentilactobacillus diolivorans DSM 14421</name>
    <dbReference type="NCBI Taxonomy" id="1423739"/>
    <lineage>
        <taxon>Bacteria</taxon>
        <taxon>Bacillati</taxon>
        <taxon>Bacillota</taxon>
        <taxon>Bacilli</taxon>
        <taxon>Lactobacillales</taxon>
        <taxon>Lactobacillaceae</taxon>
        <taxon>Lentilactobacillus</taxon>
    </lineage>
</organism>
<dbReference type="InterPro" id="IPR051401">
    <property type="entry name" value="GtrA_CellWall_Glycosyl"/>
</dbReference>
<proteinExistence type="inferred from homology"/>
<name>A0A0R1S5G3_9LACO</name>
<sequence length="150" mass="16919">MDKLISISKKEATAIKAAKQLFKFGIIGLLNTGLTYVIYLLLIKATNATFAMAIGYGVTSLIGLTLNNRWVFNAHAQFKSVVMKYYVTYLFTWIISVGFANAASSWSQMNTTLIPLFSLILTVPTNFLLSKFWVFHRQKLKEVRQNGNQP</sequence>
<evidence type="ECO:0000256" key="5">
    <source>
        <dbReference type="ARBA" id="ARBA00023136"/>
    </source>
</evidence>
<dbReference type="GO" id="GO:0005886">
    <property type="term" value="C:plasma membrane"/>
    <property type="evidence" value="ECO:0007669"/>
    <property type="project" value="TreeGrafter"/>
</dbReference>
<evidence type="ECO:0000256" key="1">
    <source>
        <dbReference type="ARBA" id="ARBA00004141"/>
    </source>
</evidence>
<feature type="transmembrane region" description="Helical" evidence="6">
    <location>
        <begin position="86"/>
        <end position="107"/>
    </location>
</feature>